<gene>
    <name evidence="4" type="ORF">H8K43_14720</name>
</gene>
<protein>
    <submittedName>
        <fullName evidence="4">CapA family protein</fullName>
    </submittedName>
</protein>
<evidence type="ECO:0000313" key="5">
    <source>
        <dbReference type="Proteomes" id="UP000654304"/>
    </source>
</evidence>
<evidence type="ECO:0000313" key="4">
    <source>
        <dbReference type="EMBL" id="MBC3932928.1"/>
    </source>
</evidence>
<feature type="domain" description="Capsule synthesis protein CapA" evidence="3">
    <location>
        <begin position="38"/>
        <end position="274"/>
    </location>
</feature>
<dbReference type="Pfam" id="PF09587">
    <property type="entry name" value="PGA_cap"/>
    <property type="match status" value="1"/>
</dbReference>
<dbReference type="RefSeq" id="WP_186904515.1">
    <property type="nucleotide sequence ID" value="NZ_JACOGD010000007.1"/>
</dbReference>
<organism evidence="4 5">
    <name type="scientific">Undibacterium curvum</name>
    <dbReference type="NCBI Taxonomy" id="2762294"/>
    <lineage>
        <taxon>Bacteria</taxon>
        <taxon>Pseudomonadati</taxon>
        <taxon>Pseudomonadota</taxon>
        <taxon>Betaproteobacteria</taxon>
        <taxon>Burkholderiales</taxon>
        <taxon>Oxalobacteraceae</taxon>
        <taxon>Undibacterium</taxon>
    </lineage>
</organism>
<dbReference type="InterPro" id="IPR019079">
    <property type="entry name" value="Capsule_synth_CapA"/>
</dbReference>
<dbReference type="Proteomes" id="UP000654304">
    <property type="component" value="Unassembled WGS sequence"/>
</dbReference>
<dbReference type="CDD" id="cd07381">
    <property type="entry name" value="MPP_CapA"/>
    <property type="match status" value="1"/>
</dbReference>
<evidence type="ECO:0000256" key="2">
    <source>
        <dbReference type="SAM" id="SignalP"/>
    </source>
</evidence>
<feature type="signal peptide" evidence="2">
    <location>
        <begin position="1"/>
        <end position="30"/>
    </location>
</feature>
<dbReference type="PANTHER" id="PTHR33393:SF13">
    <property type="entry name" value="PGA BIOSYNTHESIS PROTEIN CAPA"/>
    <property type="match status" value="1"/>
</dbReference>
<name>A0ABR7A7Q0_9BURK</name>
<dbReference type="InterPro" id="IPR052169">
    <property type="entry name" value="CW_Biosynth-Accessory"/>
</dbReference>
<keyword evidence="2" id="KW-0732">Signal</keyword>
<dbReference type="Gene3D" id="3.60.21.10">
    <property type="match status" value="1"/>
</dbReference>
<evidence type="ECO:0000259" key="3">
    <source>
        <dbReference type="SMART" id="SM00854"/>
    </source>
</evidence>
<dbReference type="SMART" id="SM00854">
    <property type="entry name" value="PGA_cap"/>
    <property type="match status" value="1"/>
</dbReference>
<comment type="caution">
    <text evidence="4">The sequence shown here is derived from an EMBL/GenBank/DDBJ whole genome shotgun (WGS) entry which is preliminary data.</text>
</comment>
<sequence length="356" mass="39103">MISLFPIAKIRCASILIYAVVCLSTNFAHASETGQKVSLLFAGDIVLDGQPGKWITKGKDPFSAFAAVFASTDIRIANLECVVAKEGQAADKNFTFRAEPESLSVLKRHVDAVSIANNHSGDFGRAAFSEMLTHLQKNQIQYFGGGNNLSEAHRPLIIERKGLRIALLGYNEFMPRSFEAGTASAGIAWSEDEQLVLDIQQARLHYKADLVIPFMHWGWENEHHSNQRQQHLAKKMIDAGADAVIGGHPHVLQETSTYKGKPIIYSIGNFMIDALDNEAQTLGWVIRLELDKHGVTVWDSRVAKISDEGIPEPQAQLASACWVRGDKQTRLCSNVDTGFSPAQIQRSGALPKALAN</sequence>
<keyword evidence="5" id="KW-1185">Reference proteome</keyword>
<dbReference type="SUPFAM" id="SSF56300">
    <property type="entry name" value="Metallo-dependent phosphatases"/>
    <property type="match status" value="1"/>
</dbReference>
<evidence type="ECO:0000256" key="1">
    <source>
        <dbReference type="ARBA" id="ARBA00005662"/>
    </source>
</evidence>
<dbReference type="InterPro" id="IPR029052">
    <property type="entry name" value="Metallo-depent_PP-like"/>
</dbReference>
<feature type="chain" id="PRO_5046029023" evidence="2">
    <location>
        <begin position="31"/>
        <end position="356"/>
    </location>
</feature>
<dbReference type="EMBL" id="JACOGD010000007">
    <property type="protein sequence ID" value="MBC3932928.1"/>
    <property type="molecule type" value="Genomic_DNA"/>
</dbReference>
<proteinExistence type="inferred from homology"/>
<reference evidence="4 5" key="1">
    <citation type="submission" date="2020-08" db="EMBL/GenBank/DDBJ databases">
        <title>Novel species isolated from subtropical streams in China.</title>
        <authorList>
            <person name="Lu H."/>
        </authorList>
    </citation>
    <scope>NUCLEOTIDE SEQUENCE [LARGE SCALE GENOMIC DNA]</scope>
    <source>
        <strain evidence="4 5">CY22W</strain>
    </source>
</reference>
<accession>A0ABR7A7Q0</accession>
<comment type="similarity">
    <text evidence="1">Belongs to the CapA family.</text>
</comment>
<dbReference type="PANTHER" id="PTHR33393">
    <property type="entry name" value="POLYGLUTAMINE SYNTHESIS ACCESSORY PROTEIN RV0574C-RELATED"/>
    <property type="match status" value="1"/>
</dbReference>